<reference evidence="4" key="3">
    <citation type="submission" date="2018-03" db="EMBL/GenBank/DDBJ databases">
        <authorList>
            <person name="Batty M. E."/>
            <person name="Batty M E."/>
        </authorList>
    </citation>
    <scope>NUCLEOTIDE SEQUENCE [LARGE SCALE GENOMIC DNA]</scope>
    <source>
        <strain evidence="4">Gilliam</strain>
    </source>
</reference>
<dbReference type="Proteomes" id="UP000033769">
    <property type="component" value="Unassembled WGS sequence"/>
</dbReference>
<keyword evidence="4" id="KW-1185">Reference proteome</keyword>
<sequence>MISKSKTKYALYIAIKDCDIEKVQQLINKDSNARLR</sequence>
<evidence type="ECO:0000313" key="3">
    <source>
        <dbReference type="Proteomes" id="UP000033769"/>
    </source>
</evidence>
<evidence type="ECO:0000313" key="2">
    <source>
        <dbReference type="EMBL" id="SPR05906.1"/>
    </source>
</evidence>
<dbReference type="Proteomes" id="UP000244959">
    <property type="component" value="Chromosome I"/>
</dbReference>
<proteinExistence type="predicted"/>
<evidence type="ECO:0000313" key="1">
    <source>
        <dbReference type="EMBL" id="KJV50524.1"/>
    </source>
</evidence>
<name>A0A0F3M7E9_ORITS</name>
<evidence type="ECO:0000313" key="4">
    <source>
        <dbReference type="Proteomes" id="UP000244959"/>
    </source>
</evidence>
<dbReference type="PATRIC" id="fig|1359184.3.peg.3124"/>
<reference evidence="1 3" key="1">
    <citation type="submission" date="2015-02" db="EMBL/GenBank/DDBJ databases">
        <title>Genome Sequencing of Rickettsiales.</title>
        <authorList>
            <person name="Daugherty S.C."/>
            <person name="Su Q."/>
            <person name="Abolude K."/>
            <person name="Beier-Sexton M."/>
            <person name="Carlyon J.A."/>
            <person name="Carter R."/>
            <person name="Day N.P."/>
            <person name="Dumler S.J."/>
            <person name="Dyachenko V."/>
            <person name="Godinez A."/>
            <person name="Kurtti T.J."/>
            <person name="Lichay M."/>
            <person name="Mullins K.E."/>
            <person name="Ott S."/>
            <person name="Pappas-Brown V."/>
            <person name="Paris D.H."/>
            <person name="Patel P."/>
            <person name="Richards A.L."/>
            <person name="Sadzewicz L."/>
            <person name="Sears K."/>
            <person name="Seidman D."/>
            <person name="Sengamalay N."/>
            <person name="Stenos J."/>
            <person name="Tallon L.J."/>
            <person name="Vincent G."/>
            <person name="Fraser C.M."/>
            <person name="Munderloh U."/>
            <person name="Dunning-Hotopp J.C."/>
        </authorList>
    </citation>
    <scope>NUCLEOTIDE SEQUENCE [LARGE SCALE GENOMIC DNA]</scope>
    <source>
        <strain evidence="1 3">Gilliam</strain>
    </source>
</reference>
<accession>A0A0F3M7E9</accession>
<gene>
    <name evidence="2" type="ORF">GILLIAM_01106</name>
    <name evidence="1" type="ORF">OTSGILL_2958</name>
</gene>
<dbReference type="EMBL" id="LANO01000075">
    <property type="protein sequence ID" value="KJV50524.1"/>
    <property type="molecule type" value="Genomic_DNA"/>
</dbReference>
<dbReference type="AlphaFoldDB" id="A0A0F3M7E9"/>
<dbReference type="EMBL" id="LS398551">
    <property type="protein sequence ID" value="SPR05906.1"/>
    <property type="molecule type" value="Genomic_DNA"/>
</dbReference>
<reference evidence="2" key="2">
    <citation type="submission" date="2018-03" db="EMBL/GenBank/DDBJ databases">
        <authorList>
            <person name="Keele B.F."/>
        </authorList>
    </citation>
    <scope>NUCLEOTIDE SEQUENCE [LARGE SCALE GENOMIC DNA]</scope>
    <source>
        <strain evidence="2">Gilliam</strain>
    </source>
</reference>
<protein>
    <submittedName>
        <fullName evidence="2">Ankyrin</fullName>
    </submittedName>
</protein>
<organism evidence="1 3">
    <name type="scientific">Orientia tsutsugamushi str. Gilliam</name>
    <dbReference type="NCBI Taxonomy" id="1359184"/>
    <lineage>
        <taxon>Bacteria</taxon>
        <taxon>Pseudomonadati</taxon>
        <taxon>Pseudomonadota</taxon>
        <taxon>Alphaproteobacteria</taxon>
        <taxon>Rickettsiales</taxon>
        <taxon>Rickettsiaceae</taxon>
        <taxon>Rickettsieae</taxon>
        <taxon>Orientia</taxon>
    </lineage>
</organism>